<evidence type="ECO:0000256" key="7">
    <source>
        <dbReference type="PROSITE-ProRule" id="PRU00207"/>
    </source>
</evidence>
<reference evidence="11" key="1">
    <citation type="submission" date="2022-01" db="EMBL/GenBank/DDBJ databases">
        <authorList>
            <person name="Braso-Vives M."/>
        </authorList>
    </citation>
    <scope>NUCLEOTIDE SEQUENCE</scope>
</reference>
<dbReference type="EMBL" id="OV696686">
    <property type="protein sequence ID" value="CAH1232128.1"/>
    <property type="molecule type" value="Genomic_DNA"/>
</dbReference>
<dbReference type="GO" id="GO:0043122">
    <property type="term" value="P:regulation of canonical NF-kappaB signal transduction"/>
    <property type="evidence" value="ECO:0007669"/>
    <property type="project" value="TreeGrafter"/>
</dbReference>
<dbReference type="GO" id="GO:0005164">
    <property type="term" value="F:tumor necrosis factor receptor binding"/>
    <property type="evidence" value="ECO:0007669"/>
    <property type="project" value="TreeGrafter"/>
</dbReference>
<dbReference type="PIRSF" id="PIRSF015614">
    <property type="entry name" value="TRAF"/>
    <property type="match status" value="1"/>
</dbReference>
<evidence type="ECO:0000256" key="1">
    <source>
        <dbReference type="ARBA" id="ARBA00004496"/>
    </source>
</evidence>
<dbReference type="InterPro" id="IPR001293">
    <property type="entry name" value="Znf_TRAF"/>
</dbReference>
<gene>
    <name evidence="11" type="primary">TRAF4</name>
    <name evidence="11" type="ORF">BLAG_LOCUS1410</name>
</gene>
<protein>
    <submittedName>
        <fullName evidence="11">TRAF4 protein</fullName>
    </submittedName>
</protein>
<dbReference type="InterPro" id="IPR001841">
    <property type="entry name" value="Znf_RING"/>
</dbReference>
<dbReference type="SUPFAM" id="SSF49599">
    <property type="entry name" value="TRAF domain-like"/>
    <property type="match status" value="4"/>
</dbReference>
<dbReference type="AlphaFoldDB" id="A0A8J9WD81"/>
<dbReference type="SUPFAM" id="SSF57850">
    <property type="entry name" value="RING/U-box"/>
    <property type="match status" value="1"/>
</dbReference>
<feature type="domain" description="RING-type" evidence="8">
    <location>
        <begin position="77"/>
        <end position="117"/>
    </location>
</feature>
<dbReference type="FunFam" id="3.30.40.10:FF:000974">
    <property type="entry name" value="Tnf receptor-associated factor 5"/>
    <property type="match status" value="1"/>
</dbReference>
<dbReference type="OrthoDB" id="5574452at2759"/>
<dbReference type="CDD" id="cd16641">
    <property type="entry name" value="mRING-HC-C3HC3D_TRAF4"/>
    <property type="match status" value="1"/>
</dbReference>
<dbReference type="FunFam" id="3.30.40.10:FF:000179">
    <property type="entry name" value="TNF receptor-associated factor"/>
    <property type="match status" value="1"/>
</dbReference>
<dbReference type="InterPro" id="IPR002083">
    <property type="entry name" value="MATH/TRAF_dom"/>
</dbReference>
<feature type="zinc finger region" description="TRAF-type" evidence="7">
    <location>
        <begin position="214"/>
        <end position="266"/>
    </location>
</feature>
<dbReference type="Pfam" id="PF21355">
    <property type="entry name" value="TRAF-mep_MATH"/>
    <property type="match status" value="1"/>
</dbReference>
<evidence type="ECO:0000259" key="8">
    <source>
        <dbReference type="PROSITE" id="PS50089"/>
    </source>
</evidence>
<dbReference type="InterPro" id="IPR018957">
    <property type="entry name" value="Znf_C3HC4_RING-type"/>
</dbReference>
<dbReference type="PROSITE" id="PS50144">
    <property type="entry name" value="MATH"/>
    <property type="match status" value="1"/>
</dbReference>
<dbReference type="GO" id="GO:0042981">
    <property type="term" value="P:regulation of apoptotic process"/>
    <property type="evidence" value="ECO:0007669"/>
    <property type="project" value="InterPro"/>
</dbReference>
<dbReference type="GO" id="GO:0005737">
    <property type="term" value="C:cytoplasm"/>
    <property type="evidence" value="ECO:0007669"/>
    <property type="project" value="UniProtKB-SubCell"/>
</dbReference>
<dbReference type="PROSITE" id="PS50089">
    <property type="entry name" value="ZF_RING_2"/>
    <property type="match status" value="1"/>
</dbReference>
<dbReference type="Gene3D" id="3.30.40.10">
    <property type="entry name" value="Zinc/RING finger domain, C3HC4 (zinc finger)"/>
    <property type="match status" value="4"/>
</dbReference>
<evidence type="ECO:0000256" key="5">
    <source>
        <dbReference type="ARBA" id="ARBA00022771"/>
    </source>
</evidence>
<evidence type="ECO:0000313" key="11">
    <source>
        <dbReference type="EMBL" id="CAH1232128.1"/>
    </source>
</evidence>
<dbReference type="PROSITE" id="PS00518">
    <property type="entry name" value="ZF_RING_1"/>
    <property type="match status" value="1"/>
</dbReference>
<dbReference type="GO" id="GO:0007165">
    <property type="term" value="P:signal transduction"/>
    <property type="evidence" value="ECO:0007669"/>
    <property type="project" value="InterPro"/>
</dbReference>
<dbReference type="SMART" id="SM00061">
    <property type="entry name" value="MATH"/>
    <property type="match status" value="1"/>
</dbReference>
<dbReference type="SMART" id="SM00184">
    <property type="entry name" value="RING"/>
    <property type="match status" value="1"/>
</dbReference>
<name>A0A8J9WD81_BRALA</name>
<dbReference type="PROSITE" id="PS50145">
    <property type="entry name" value="ZF_TRAF"/>
    <property type="match status" value="3"/>
</dbReference>
<dbReference type="PANTHER" id="PTHR10131">
    <property type="entry name" value="TNF RECEPTOR ASSOCIATED FACTOR"/>
    <property type="match status" value="1"/>
</dbReference>
<feature type="domain" description="MATH" evidence="9">
    <location>
        <begin position="366"/>
        <end position="516"/>
    </location>
</feature>
<dbReference type="FunFam" id="2.60.210.10:FF:000007">
    <property type="entry name" value="TNF receptor-associated factor"/>
    <property type="match status" value="1"/>
</dbReference>
<evidence type="ECO:0000313" key="12">
    <source>
        <dbReference type="Proteomes" id="UP000838412"/>
    </source>
</evidence>
<dbReference type="GO" id="GO:0031625">
    <property type="term" value="F:ubiquitin protein ligase binding"/>
    <property type="evidence" value="ECO:0007669"/>
    <property type="project" value="TreeGrafter"/>
</dbReference>
<keyword evidence="12" id="KW-1185">Reference proteome</keyword>
<dbReference type="Pfam" id="PF00097">
    <property type="entry name" value="zf-C3HC4"/>
    <property type="match status" value="1"/>
</dbReference>
<evidence type="ECO:0000256" key="2">
    <source>
        <dbReference type="ARBA" id="ARBA00022490"/>
    </source>
</evidence>
<dbReference type="GO" id="GO:0008270">
    <property type="term" value="F:zinc ion binding"/>
    <property type="evidence" value="ECO:0007669"/>
    <property type="project" value="UniProtKB-KW"/>
</dbReference>
<dbReference type="InterPro" id="IPR012227">
    <property type="entry name" value="TNF_rcpt-assoc_TRAF_met"/>
</dbReference>
<evidence type="ECO:0000256" key="3">
    <source>
        <dbReference type="ARBA" id="ARBA00022723"/>
    </source>
</evidence>
<feature type="domain" description="TRAF-type" evidence="10">
    <location>
        <begin position="269"/>
        <end position="325"/>
    </location>
</feature>
<dbReference type="Pfam" id="PF02176">
    <property type="entry name" value="zf-TRAF"/>
    <property type="match status" value="2"/>
</dbReference>
<evidence type="ECO:0000259" key="9">
    <source>
        <dbReference type="PROSITE" id="PS50144"/>
    </source>
</evidence>
<keyword evidence="4" id="KW-0677">Repeat</keyword>
<dbReference type="InterPro" id="IPR008974">
    <property type="entry name" value="TRAF-like"/>
</dbReference>
<evidence type="ECO:0000256" key="6">
    <source>
        <dbReference type="ARBA" id="ARBA00022833"/>
    </source>
</evidence>
<keyword evidence="5 7" id="KW-0863">Zinc-finger</keyword>
<dbReference type="InterPro" id="IPR017907">
    <property type="entry name" value="Znf_RING_CS"/>
</dbReference>
<accession>A0A8J9WD81</accession>
<feature type="zinc finger region" description="TRAF-type" evidence="7">
    <location>
        <begin position="269"/>
        <end position="325"/>
    </location>
</feature>
<feature type="domain" description="TRAF-type" evidence="10">
    <location>
        <begin position="214"/>
        <end position="266"/>
    </location>
</feature>
<dbReference type="PANTHER" id="PTHR10131:SF94">
    <property type="entry name" value="TNF RECEPTOR-ASSOCIATED FACTOR 4"/>
    <property type="match status" value="1"/>
</dbReference>
<dbReference type="Proteomes" id="UP000838412">
    <property type="component" value="Chromosome 1"/>
</dbReference>
<sequence length="524" mass="59954">MTTSSANTLVQSLVRKCVGGAACNTAPNTVTPPLRLHRIESDVSVGCRAARSSRTAPEAMPGLQHTFADRVRRRWLCPLCHLPMNDPVQITTCGHRFCDTCLQEFLSEGVFECPEDKLALDYAKIYPDEDMHEEIINTKVRCSHWTDGCYWVDKVTRLEDHLRTCKYTPVQCPNECSALLTRLRLDDHLEHECSRRQCKCEFCGMRMSWERMEHHEGNCPQESVYCENKCGARMLRRFLSNHTVNECAKRTVPCPHCGKQFLYDTLPDHSYNCPRFPVSCPNRCDPTKIPREEVEQHLHDNCPSTMVICPFSESGCKHKCPRNSLDRHLQQESGSHLKLMCQLVNRQRNDISQLRNQIQTVASNQDGTLLWKIADIDAKFKEAKASSNCEMVSPPFFTGKHGYKLSLSVFLNGNGSGEGSHLSLYVRLLPGEYDSLLQWPFTHAMTFMVMDQGDPTNKREHLTESFIPDPTWKHFQKPSHHDKKSLGFGYPQFVSHQTLKTRGYIVDDCLFIKCIVDLSRIVEP</sequence>
<keyword evidence="3 7" id="KW-0479">Metal-binding</keyword>
<keyword evidence="2" id="KW-0963">Cytoplasm</keyword>
<dbReference type="Gene3D" id="2.60.210.10">
    <property type="entry name" value="Apoptosis, Tumor Necrosis Factor Receptor Associated Protein 2, Chain A"/>
    <property type="match status" value="1"/>
</dbReference>
<evidence type="ECO:0000259" key="10">
    <source>
        <dbReference type="PROSITE" id="PS50145"/>
    </source>
</evidence>
<evidence type="ECO:0000256" key="4">
    <source>
        <dbReference type="ARBA" id="ARBA00022737"/>
    </source>
</evidence>
<feature type="zinc finger region" description="TRAF-type" evidence="7">
    <location>
        <begin position="161"/>
        <end position="213"/>
    </location>
</feature>
<dbReference type="InterPro" id="IPR049342">
    <property type="entry name" value="TRAF1-6_MATH_dom"/>
</dbReference>
<organism evidence="11 12">
    <name type="scientific">Branchiostoma lanceolatum</name>
    <name type="common">Common lancelet</name>
    <name type="synonym">Amphioxus lanceolatum</name>
    <dbReference type="NCBI Taxonomy" id="7740"/>
    <lineage>
        <taxon>Eukaryota</taxon>
        <taxon>Metazoa</taxon>
        <taxon>Chordata</taxon>
        <taxon>Cephalochordata</taxon>
        <taxon>Leptocardii</taxon>
        <taxon>Amphioxiformes</taxon>
        <taxon>Branchiostomatidae</taxon>
        <taxon>Branchiostoma</taxon>
    </lineage>
</organism>
<comment type="subcellular location">
    <subcellularLocation>
        <location evidence="1">Cytoplasm</location>
    </subcellularLocation>
</comment>
<feature type="domain" description="TRAF-type" evidence="10">
    <location>
        <begin position="161"/>
        <end position="213"/>
    </location>
</feature>
<proteinExistence type="predicted"/>
<dbReference type="InterPro" id="IPR013083">
    <property type="entry name" value="Znf_RING/FYVE/PHD"/>
</dbReference>
<keyword evidence="6 7" id="KW-0862">Zinc</keyword>